<dbReference type="GO" id="GO:0042744">
    <property type="term" value="P:hydrogen peroxide catabolic process"/>
    <property type="evidence" value="ECO:0007669"/>
    <property type="project" value="TreeGrafter"/>
</dbReference>
<dbReference type="AlphaFoldDB" id="V5RHA2"/>
<dbReference type="GO" id="GO:0020037">
    <property type="term" value="F:heme binding"/>
    <property type="evidence" value="ECO:0007669"/>
    <property type="project" value="InterPro"/>
</dbReference>
<dbReference type="PROSITE" id="PS51402">
    <property type="entry name" value="CATALASE_3"/>
    <property type="match status" value="1"/>
</dbReference>
<dbReference type="EC" id="1.11.1.6" evidence="2"/>
<dbReference type="InterPro" id="IPR018028">
    <property type="entry name" value="Catalase"/>
</dbReference>
<proteinExistence type="evidence at transcript level"/>
<organism evidence="2">
    <name type="scientific">Citrus x limon var. pompia</name>
    <dbReference type="NCBI Taxonomy" id="1430428"/>
    <lineage>
        <taxon>Eukaryota</taxon>
        <taxon>Viridiplantae</taxon>
        <taxon>Streptophyta</taxon>
        <taxon>Embryophyta</taxon>
        <taxon>Tracheophyta</taxon>
        <taxon>Spermatophyta</taxon>
        <taxon>Magnoliopsida</taxon>
        <taxon>eudicotyledons</taxon>
        <taxon>Gunneridae</taxon>
        <taxon>Pentapetalae</taxon>
        <taxon>rosids</taxon>
        <taxon>malvids</taxon>
        <taxon>Sapindales</taxon>
        <taxon>Rutaceae</taxon>
        <taxon>Aurantioideae</taxon>
        <taxon>Citrus</taxon>
    </lineage>
</organism>
<dbReference type="GO" id="GO:0004096">
    <property type="term" value="F:catalase activity"/>
    <property type="evidence" value="ECO:0007669"/>
    <property type="project" value="UniProtKB-EC"/>
</dbReference>
<dbReference type="InterPro" id="IPR002226">
    <property type="entry name" value="Catalase_haem_BS"/>
</dbReference>
<accession>V5RHA2</accession>
<dbReference type="PANTHER" id="PTHR11465:SF63">
    <property type="entry name" value="CATALASE"/>
    <property type="match status" value="1"/>
</dbReference>
<dbReference type="InterPro" id="IPR020835">
    <property type="entry name" value="Catalase_sf"/>
</dbReference>
<protein>
    <submittedName>
        <fullName evidence="2">Catalase</fullName>
        <ecNumber evidence="2">1.11.1.6</ecNumber>
    </submittedName>
</protein>
<name>V5RHA2_CITLI</name>
<evidence type="ECO:0000313" key="2">
    <source>
        <dbReference type="EMBL" id="AHB35639.1"/>
    </source>
</evidence>
<dbReference type="GO" id="GO:0042542">
    <property type="term" value="P:response to hydrogen peroxide"/>
    <property type="evidence" value="ECO:0007669"/>
    <property type="project" value="TreeGrafter"/>
</dbReference>
<dbReference type="GO" id="GO:0005886">
    <property type="term" value="C:plasma membrane"/>
    <property type="evidence" value="ECO:0007669"/>
    <property type="project" value="TreeGrafter"/>
</dbReference>
<dbReference type="Gene3D" id="2.40.180.10">
    <property type="entry name" value="Catalase core domain"/>
    <property type="match status" value="1"/>
</dbReference>
<dbReference type="PROSITE" id="PS00437">
    <property type="entry name" value="CATALASE_1"/>
    <property type="match status" value="1"/>
</dbReference>
<keyword evidence="2" id="KW-0560">Oxidoreductase</keyword>
<reference evidence="2" key="1">
    <citation type="submission" date="2013-09" db="EMBL/GenBank/DDBJ databases">
        <authorList>
            <person name="Atzori E."/>
            <person name="Vacca E."/>
            <person name="Orru R."/>
            <person name="Padiglia A."/>
        </authorList>
    </citation>
    <scope>NUCLEOTIDE SEQUENCE</scope>
</reference>
<feature type="non-terminal residue" evidence="2">
    <location>
        <position position="1"/>
    </location>
</feature>
<sequence length="182" mass="21212">SLCPNIATNLTMSWLDIDNFFAENELLAFCPGIVVPGVSYSHDKLLQTRIFSYSDTQRHRLGPNYLQLPVNAPKCAHHNNHHEGFMNFMHRDEEVNYFPSRKTKRLIRLKKPAVNLKTPPHPKPLLRLTRPKARGFFRPPRVQAYYLRDGAVSLGRSRQVPHPPSRIRYSRFNFVLDPRRVT</sequence>
<dbReference type="EMBL" id="KF640697">
    <property type="protein sequence ID" value="AHB35639.1"/>
    <property type="molecule type" value="mRNA"/>
</dbReference>
<dbReference type="GO" id="GO:0005777">
    <property type="term" value="C:peroxisome"/>
    <property type="evidence" value="ECO:0007669"/>
    <property type="project" value="TreeGrafter"/>
</dbReference>
<dbReference type="Pfam" id="PF00199">
    <property type="entry name" value="Catalase"/>
    <property type="match status" value="1"/>
</dbReference>
<feature type="non-terminal residue" evidence="2">
    <location>
        <position position="182"/>
    </location>
</feature>
<dbReference type="InterPro" id="IPR011614">
    <property type="entry name" value="Catalase_core"/>
</dbReference>
<keyword evidence="2" id="KW-0575">Peroxidase</keyword>
<dbReference type="SUPFAM" id="SSF56634">
    <property type="entry name" value="Heme-dependent catalase-like"/>
    <property type="match status" value="1"/>
</dbReference>
<dbReference type="PRINTS" id="PR00067">
    <property type="entry name" value="CATALASE"/>
</dbReference>
<dbReference type="PANTHER" id="PTHR11465">
    <property type="entry name" value="CATALASE"/>
    <property type="match status" value="1"/>
</dbReference>
<evidence type="ECO:0000259" key="1">
    <source>
        <dbReference type="Pfam" id="PF00199"/>
    </source>
</evidence>
<gene>
    <name evidence="2" type="primary">CAT</name>
</gene>
<feature type="domain" description="Catalase core" evidence="1">
    <location>
        <begin position="17"/>
        <end position="102"/>
    </location>
</feature>